<accession>Q6ET60</accession>
<evidence type="ECO:0000259" key="2">
    <source>
        <dbReference type="Pfam" id="PF06882"/>
    </source>
</evidence>
<feature type="domain" description="DUF1263" evidence="2">
    <location>
        <begin position="22"/>
        <end position="79"/>
    </location>
</feature>
<dbReference type="InterPro" id="IPR010685">
    <property type="entry name" value="DUF1263"/>
</dbReference>
<evidence type="ECO:0000313" key="3">
    <source>
        <dbReference type="EMBL" id="BAD28160.1"/>
    </source>
</evidence>
<name>Q6ET60_ORYSJ</name>
<protein>
    <recommendedName>
        <fullName evidence="2">DUF1263 domain-containing protein</fullName>
    </recommendedName>
</protein>
<reference evidence="4" key="2">
    <citation type="journal article" date="2008" name="Nucleic Acids Res.">
        <title>The rice annotation project database (RAP-DB): 2008 update.</title>
        <authorList>
            <consortium name="The rice annotation project (RAP)"/>
        </authorList>
    </citation>
    <scope>GENOME REANNOTATION</scope>
    <source>
        <strain evidence="4">cv. Nipponbare</strain>
    </source>
</reference>
<dbReference type="AlphaFoldDB" id="Q6ET60"/>
<organism evidence="3 4">
    <name type="scientific">Oryza sativa subsp. japonica</name>
    <name type="common">Rice</name>
    <dbReference type="NCBI Taxonomy" id="39947"/>
    <lineage>
        <taxon>Eukaryota</taxon>
        <taxon>Viridiplantae</taxon>
        <taxon>Streptophyta</taxon>
        <taxon>Embryophyta</taxon>
        <taxon>Tracheophyta</taxon>
        <taxon>Spermatophyta</taxon>
        <taxon>Magnoliopsida</taxon>
        <taxon>Liliopsida</taxon>
        <taxon>Poales</taxon>
        <taxon>Poaceae</taxon>
        <taxon>BOP clade</taxon>
        <taxon>Oryzoideae</taxon>
        <taxon>Oryzeae</taxon>
        <taxon>Oryzinae</taxon>
        <taxon>Oryza</taxon>
        <taxon>Oryza sativa</taxon>
    </lineage>
</organism>
<evidence type="ECO:0000313" key="4">
    <source>
        <dbReference type="Proteomes" id="UP000000763"/>
    </source>
</evidence>
<gene>
    <name evidence="3" type="primary">P0419H03.7</name>
</gene>
<proteinExistence type="predicted"/>
<feature type="region of interest" description="Disordered" evidence="1">
    <location>
        <begin position="1"/>
        <end position="21"/>
    </location>
</feature>
<evidence type="ECO:0000256" key="1">
    <source>
        <dbReference type="SAM" id="MobiDB-lite"/>
    </source>
</evidence>
<dbReference type="Pfam" id="PF06882">
    <property type="entry name" value="DUF1263"/>
    <property type="match status" value="1"/>
</dbReference>
<dbReference type="Proteomes" id="UP000000763">
    <property type="component" value="Chromosome 2"/>
</dbReference>
<reference evidence="4" key="1">
    <citation type="journal article" date="2005" name="Nature">
        <title>The map-based sequence of the rice genome.</title>
        <authorList>
            <consortium name="International rice genome sequencing project (IRGSP)"/>
            <person name="Matsumoto T."/>
            <person name="Wu J."/>
            <person name="Kanamori H."/>
            <person name="Katayose Y."/>
            <person name="Fujisawa M."/>
            <person name="Namiki N."/>
            <person name="Mizuno H."/>
            <person name="Yamamoto K."/>
            <person name="Antonio B.A."/>
            <person name="Baba T."/>
            <person name="Sakata K."/>
            <person name="Nagamura Y."/>
            <person name="Aoki H."/>
            <person name="Arikawa K."/>
            <person name="Arita K."/>
            <person name="Bito T."/>
            <person name="Chiden Y."/>
            <person name="Fujitsuka N."/>
            <person name="Fukunaka R."/>
            <person name="Hamada M."/>
            <person name="Harada C."/>
            <person name="Hayashi A."/>
            <person name="Hijishita S."/>
            <person name="Honda M."/>
            <person name="Hosokawa S."/>
            <person name="Ichikawa Y."/>
            <person name="Idonuma A."/>
            <person name="Iijima M."/>
            <person name="Ikeda M."/>
            <person name="Ikeno M."/>
            <person name="Ito K."/>
            <person name="Ito S."/>
            <person name="Ito T."/>
            <person name="Ito Y."/>
            <person name="Ito Y."/>
            <person name="Iwabuchi A."/>
            <person name="Kamiya K."/>
            <person name="Karasawa W."/>
            <person name="Kurita K."/>
            <person name="Katagiri S."/>
            <person name="Kikuta A."/>
            <person name="Kobayashi H."/>
            <person name="Kobayashi N."/>
            <person name="Machita K."/>
            <person name="Maehara T."/>
            <person name="Masukawa M."/>
            <person name="Mizubayashi T."/>
            <person name="Mukai Y."/>
            <person name="Nagasaki H."/>
            <person name="Nagata Y."/>
            <person name="Naito S."/>
            <person name="Nakashima M."/>
            <person name="Nakama Y."/>
            <person name="Nakamichi Y."/>
            <person name="Nakamura M."/>
            <person name="Meguro A."/>
            <person name="Negishi M."/>
            <person name="Ohta I."/>
            <person name="Ohta T."/>
            <person name="Okamoto M."/>
            <person name="Ono N."/>
            <person name="Saji S."/>
            <person name="Sakaguchi M."/>
            <person name="Sakai K."/>
            <person name="Shibata M."/>
            <person name="Shimokawa T."/>
            <person name="Song J."/>
            <person name="Takazaki Y."/>
            <person name="Terasawa K."/>
            <person name="Tsugane M."/>
            <person name="Tsuji K."/>
            <person name="Ueda S."/>
            <person name="Waki K."/>
            <person name="Yamagata H."/>
            <person name="Yamamoto M."/>
            <person name="Yamamoto S."/>
            <person name="Yamane H."/>
            <person name="Yoshiki S."/>
            <person name="Yoshihara R."/>
            <person name="Yukawa K."/>
            <person name="Zhong H."/>
            <person name="Yano M."/>
            <person name="Yuan Q."/>
            <person name="Ouyang S."/>
            <person name="Liu J."/>
            <person name="Jones K.M."/>
            <person name="Gansberger K."/>
            <person name="Moffat K."/>
            <person name="Hill J."/>
            <person name="Bera J."/>
            <person name="Fadrosh D."/>
            <person name="Jin S."/>
            <person name="Johri S."/>
            <person name="Kim M."/>
            <person name="Overton L."/>
            <person name="Reardon M."/>
            <person name="Tsitrin T."/>
            <person name="Vuong H."/>
            <person name="Weaver B."/>
            <person name="Ciecko A."/>
            <person name="Tallon L."/>
            <person name="Jackson J."/>
            <person name="Pai G."/>
            <person name="Aken S.V."/>
            <person name="Utterback T."/>
            <person name="Reidmuller S."/>
            <person name="Feldblyum T."/>
            <person name="Hsiao J."/>
            <person name="Zismann V."/>
            <person name="Iobst S."/>
            <person name="de Vazeille A.R."/>
            <person name="Buell C.R."/>
            <person name="Ying K."/>
            <person name="Li Y."/>
            <person name="Lu T."/>
            <person name="Huang Y."/>
            <person name="Zhao Q."/>
            <person name="Feng Q."/>
            <person name="Zhang L."/>
            <person name="Zhu J."/>
            <person name="Weng Q."/>
            <person name="Mu J."/>
            <person name="Lu Y."/>
            <person name="Fan D."/>
            <person name="Liu Y."/>
            <person name="Guan J."/>
            <person name="Zhang Y."/>
            <person name="Yu S."/>
            <person name="Liu X."/>
            <person name="Zhang Y."/>
            <person name="Hong G."/>
            <person name="Han B."/>
            <person name="Choisne N."/>
            <person name="Demange N."/>
            <person name="Orjeda G."/>
            <person name="Samain S."/>
            <person name="Cattolico L."/>
            <person name="Pelletier E."/>
            <person name="Couloux A."/>
            <person name="Segurens B."/>
            <person name="Wincker P."/>
            <person name="D'Hont A."/>
            <person name="Scarpelli C."/>
            <person name="Weissenbach J."/>
            <person name="Salanoubat M."/>
            <person name="Quetier F."/>
            <person name="Yu Y."/>
            <person name="Kim H.R."/>
            <person name="Rambo T."/>
            <person name="Currie J."/>
            <person name="Collura K."/>
            <person name="Luo M."/>
            <person name="Yang T."/>
            <person name="Ammiraju J.S.S."/>
            <person name="Engler F."/>
            <person name="Soderlund C."/>
            <person name="Wing R.A."/>
            <person name="Palmer L.E."/>
            <person name="de la Bastide M."/>
            <person name="Spiegel L."/>
            <person name="Nascimento L."/>
            <person name="Zutavern T."/>
            <person name="O'Shaughnessy A."/>
            <person name="Dike S."/>
            <person name="Dedhia N."/>
            <person name="Preston R."/>
            <person name="Balija V."/>
            <person name="McCombie W.R."/>
            <person name="Chow T."/>
            <person name="Chen H."/>
            <person name="Chung M."/>
            <person name="Chen C."/>
            <person name="Shaw J."/>
            <person name="Wu H."/>
            <person name="Hsiao K."/>
            <person name="Chao Y."/>
            <person name="Chu M."/>
            <person name="Cheng C."/>
            <person name="Hour A."/>
            <person name="Lee P."/>
            <person name="Lin S."/>
            <person name="Lin Y."/>
            <person name="Liou J."/>
            <person name="Liu S."/>
            <person name="Hsing Y."/>
            <person name="Raghuvanshi S."/>
            <person name="Mohanty A."/>
            <person name="Bharti A.K."/>
            <person name="Gaur A."/>
            <person name="Gupta V."/>
            <person name="Kumar D."/>
            <person name="Ravi V."/>
            <person name="Vij S."/>
            <person name="Kapur A."/>
            <person name="Khurana P."/>
            <person name="Khurana P."/>
            <person name="Khurana J.P."/>
            <person name="Tyagi A.K."/>
            <person name="Gaikwad K."/>
            <person name="Singh A."/>
            <person name="Dalal V."/>
            <person name="Srivastava S."/>
            <person name="Dixit A."/>
            <person name="Pal A.K."/>
            <person name="Ghazi I.A."/>
            <person name="Yadav M."/>
            <person name="Pandit A."/>
            <person name="Bhargava A."/>
            <person name="Sureshbabu K."/>
            <person name="Batra K."/>
            <person name="Sharma T.R."/>
            <person name="Mohapatra T."/>
            <person name="Singh N.K."/>
            <person name="Messing J."/>
            <person name="Nelson A.B."/>
            <person name="Fuks G."/>
            <person name="Kavchok S."/>
            <person name="Keizer G."/>
            <person name="Linton E."/>
            <person name="Llaca V."/>
            <person name="Song R."/>
            <person name="Tanyolac B."/>
            <person name="Young S."/>
            <person name="Ho-Il K."/>
            <person name="Hahn J.H."/>
            <person name="Sangsakoo G."/>
            <person name="Vanavichit A."/>
            <person name="de Mattos Luiz.A.T."/>
            <person name="Zimmer P.D."/>
            <person name="Malone G."/>
            <person name="Dellagostin O."/>
            <person name="de Oliveira A.C."/>
            <person name="Bevan M."/>
            <person name="Bancroft I."/>
            <person name="Minx P."/>
            <person name="Cordum H."/>
            <person name="Wilson R."/>
            <person name="Cheng Z."/>
            <person name="Jin W."/>
            <person name="Jiang J."/>
            <person name="Leong S.A."/>
            <person name="Iwama H."/>
            <person name="Gojobori T."/>
            <person name="Itoh T."/>
            <person name="Niimura Y."/>
            <person name="Fujii Y."/>
            <person name="Habara T."/>
            <person name="Sakai H."/>
            <person name="Sato Y."/>
            <person name="Wilson G."/>
            <person name="Kumar K."/>
            <person name="McCouch S."/>
            <person name="Juretic N."/>
            <person name="Hoen D."/>
            <person name="Wright S."/>
            <person name="Bruskiewich R."/>
            <person name="Bureau T."/>
            <person name="Miyao A."/>
            <person name="Hirochika H."/>
            <person name="Nishikawa T."/>
            <person name="Kadowaki K."/>
            <person name="Sugiura M."/>
            <person name="Burr B."/>
            <person name="Sasaki T."/>
        </authorList>
    </citation>
    <scope>NUCLEOTIDE SEQUENCE [LARGE SCALE GENOMIC DNA]</scope>
    <source>
        <strain evidence="4">cv. Nipponbare</strain>
    </source>
</reference>
<sequence length="119" mass="12825">MKNCGGRPLVGRTSNDPSDGTGYTYLHSARGRCDVGAQLSVQSDVTGDRPVTDRSFLTVARQSGTPHVCPYCIECGRGQWRLGEGLGAKRCEGPRGMTWHPEASWLLLRFAGCGGRAKL</sequence>
<dbReference type="EMBL" id="AP004871">
    <property type="protein sequence ID" value="BAD28160.1"/>
    <property type="molecule type" value="Genomic_DNA"/>
</dbReference>